<keyword evidence="3" id="KW-1185">Reference proteome</keyword>
<evidence type="ECO:0000313" key="3">
    <source>
        <dbReference type="Proteomes" id="UP000503004"/>
    </source>
</evidence>
<gene>
    <name evidence="2" type="ORF">GNH96_07550</name>
</gene>
<dbReference type="KEGG" id="metu:GNH96_07550"/>
<name>A0A858Q7K5_9GAMM</name>
<dbReference type="AlphaFoldDB" id="A0A858Q7K5"/>
<feature type="signal peptide" evidence="1">
    <location>
        <begin position="1"/>
        <end position="24"/>
    </location>
</feature>
<reference evidence="3" key="1">
    <citation type="submission" date="2019-12" db="EMBL/GenBank/DDBJ databases">
        <authorList>
            <person name="Awala S.I."/>
            <person name="Rhee S.K."/>
        </authorList>
    </citation>
    <scope>NUCLEOTIDE SEQUENCE [LARGE SCALE GENOMIC DNA]</scope>
    <source>
        <strain evidence="3">IM1</strain>
    </source>
</reference>
<dbReference type="RefSeq" id="WP_169603120.1">
    <property type="nucleotide sequence ID" value="NZ_CP046565.1"/>
</dbReference>
<proteinExistence type="predicted"/>
<organism evidence="2 3">
    <name type="scientific">Methylococcus geothermalis</name>
    <dbReference type="NCBI Taxonomy" id="2681310"/>
    <lineage>
        <taxon>Bacteria</taxon>
        <taxon>Pseudomonadati</taxon>
        <taxon>Pseudomonadota</taxon>
        <taxon>Gammaproteobacteria</taxon>
        <taxon>Methylococcales</taxon>
        <taxon>Methylococcaceae</taxon>
        <taxon>Methylococcus</taxon>
    </lineage>
</organism>
<evidence type="ECO:0000256" key="1">
    <source>
        <dbReference type="SAM" id="SignalP"/>
    </source>
</evidence>
<keyword evidence="1" id="KW-0732">Signal</keyword>
<evidence type="ECO:0000313" key="2">
    <source>
        <dbReference type="EMBL" id="QJD29839.1"/>
    </source>
</evidence>
<dbReference type="PROSITE" id="PS51257">
    <property type="entry name" value="PROKAR_LIPOPROTEIN"/>
    <property type="match status" value="1"/>
</dbReference>
<accession>A0A858Q7K5</accession>
<protein>
    <recommendedName>
        <fullName evidence="4">Lipoprotein</fullName>
    </recommendedName>
</protein>
<dbReference type="Proteomes" id="UP000503004">
    <property type="component" value="Chromosome"/>
</dbReference>
<feature type="chain" id="PRO_5032801344" description="Lipoprotein" evidence="1">
    <location>
        <begin position="25"/>
        <end position="97"/>
    </location>
</feature>
<evidence type="ECO:0008006" key="4">
    <source>
        <dbReference type="Google" id="ProtNLM"/>
    </source>
</evidence>
<sequence length="97" mass="9752">MTITAKPGLSALRPLAVLAVYALAACGPGPDAYVTQDGEPMGYYAGAAGNPLGGGGFYGGNPYYYYGMPYASPYGYGVGGGYMGAGSLNGGYWGGPW</sequence>
<dbReference type="EMBL" id="CP046565">
    <property type="protein sequence ID" value="QJD29839.1"/>
    <property type="molecule type" value="Genomic_DNA"/>
</dbReference>